<dbReference type="GO" id="GO:0043419">
    <property type="term" value="P:urea catabolic process"/>
    <property type="evidence" value="ECO:0007669"/>
    <property type="project" value="InterPro"/>
</dbReference>
<reference evidence="11 12" key="3">
    <citation type="submission" date="2020-08" db="EMBL/GenBank/DDBJ databases">
        <title>Sequencing the genomes of 1000 actinobacteria strains.</title>
        <authorList>
            <person name="Klenk H.-P."/>
        </authorList>
    </citation>
    <scope>NUCLEOTIDE SEQUENCE [LARGE SCALE GENOMIC DNA]</scope>
    <source>
        <strain evidence="11 12">DSM 44772</strain>
    </source>
</reference>
<evidence type="ECO:0000313" key="13">
    <source>
        <dbReference type="Proteomes" id="UP001501427"/>
    </source>
</evidence>
<evidence type="ECO:0000256" key="8">
    <source>
        <dbReference type="SAM" id="MobiDB-lite"/>
    </source>
</evidence>
<comment type="caution">
    <text evidence="11">The sequence shown here is derived from an EMBL/GenBank/DDBJ whole genome shotgun (WGS) entry which is preliminary data.</text>
</comment>
<dbReference type="Pfam" id="PF02492">
    <property type="entry name" value="cobW"/>
    <property type="match status" value="1"/>
</dbReference>
<sequence length="237" mass="24546">MGTNHDHLQDPHPAAPARGRPLRLGVGGPVGSGKTALVAALCRTLGRELDLAVVTNDIYTTEDADFLRGNAVLPDDRITAVRTGCCPHTAIRDDISANLDAVESLERRHGRLDLVIVESGGDNLTATFSRGLADRQIFVLDVSGGDKVPRKGGPGVSGADLLVVNKTDLAPLVGADLAVMDRDAARVRGGRPVVFGSLREDPGAPEIAAWVRSVLAEHRSAGPAPGSADAALPTGAP</sequence>
<dbReference type="InterPro" id="IPR003495">
    <property type="entry name" value="CobW/HypB/UreG_nucleotide-bd"/>
</dbReference>
<reference evidence="13" key="2">
    <citation type="journal article" date="2019" name="Int. J. Syst. Evol. Microbiol.">
        <title>The Global Catalogue of Microorganisms (GCM) 10K type strain sequencing project: providing services to taxonomists for standard genome sequencing and annotation.</title>
        <authorList>
            <consortium name="The Broad Institute Genomics Platform"/>
            <consortium name="The Broad Institute Genome Sequencing Center for Infectious Disease"/>
            <person name="Wu L."/>
            <person name="Ma J."/>
        </authorList>
    </citation>
    <scope>NUCLEOTIDE SEQUENCE [LARGE SCALE GENOMIC DNA]</scope>
    <source>
        <strain evidence="13">JCM 10667</strain>
    </source>
</reference>
<protein>
    <recommendedName>
        <fullName evidence="7">Urease accessory protein UreG</fullName>
    </recommendedName>
</protein>
<feature type="region of interest" description="Disordered" evidence="8">
    <location>
        <begin position="1"/>
        <end position="26"/>
    </location>
</feature>
<dbReference type="HAMAP" id="MF_01389">
    <property type="entry name" value="UreG"/>
    <property type="match status" value="1"/>
</dbReference>
<dbReference type="Proteomes" id="UP001501427">
    <property type="component" value="Unassembled WGS sequence"/>
</dbReference>
<evidence type="ECO:0000256" key="5">
    <source>
        <dbReference type="ARBA" id="ARBA00023186"/>
    </source>
</evidence>
<comment type="subunit">
    <text evidence="6">Homodimer; disulfide-linked. The physiological role of the disulfide bond has not been proven in vivo. UreD, UreF and UreG form a complex that acts as a GTP-hydrolysis-dependent molecular chaperone, activating the urease apoprotein by helping to assemble the nickel containing metallocenter of UreC. The UreE protein probably delivers the nickel.</text>
</comment>
<dbReference type="CDD" id="cd05540">
    <property type="entry name" value="UreG"/>
    <property type="match status" value="1"/>
</dbReference>
<keyword evidence="5 7" id="KW-0143">Chaperone</keyword>
<dbReference type="GO" id="GO:0003924">
    <property type="term" value="F:GTPase activity"/>
    <property type="evidence" value="ECO:0007669"/>
    <property type="project" value="InterPro"/>
</dbReference>
<dbReference type="GO" id="GO:0016151">
    <property type="term" value="F:nickel cation binding"/>
    <property type="evidence" value="ECO:0007669"/>
    <property type="project" value="UniProtKB-UniRule"/>
</dbReference>
<dbReference type="PIRSF" id="PIRSF005624">
    <property type="entry name" value="Ni-bind_GTPase"/>
    <property type="match status" value="1"/>
</dbReference>
<accession>A0A7W7IDJ7</accession>
<name>A0A7W7IDJ7_9ACTN</name>
<keyword evidence="13" id="KW-1185">Reference proteome</keyword>
<comment type="function">
    <text evidence="7">Facilitates the functional incorporation of the urease nickel metallocenter. This process requires GTP hydrolysis, probably effectuated by UreG.</text>
</comment>
<evidence type="ECO:0000256" key="3">
    <source>
        <dbReference type="ARBA" id="ARBA00022988"/>
    </source>
</evidence>
<keyword evidence="3 7" id="KW-0996">Nickel insertion</keyword>
<proteinExistence type="inferred from homology"/>
<comment type="subunit">
    <text evidence="7">Homodimer. UreD, UreF and UreG form a complex that acts as a GTP-hydrolysis-dependent molecular chaperone, activating the urease apoprotein by helping to assemble the nickel containing metallocenter of UreC. The UreE protein probably delivers the nickel.</text>
</comment>
<keyword evidence="4 7" id="KW-0342">GTP-binding</keyword>
<dbReference type="EMBL" id="JACHMV010000001">
    <property type="protein sequence ID" value="MBB4774899.1"/>
    <property type="molecule type" value="Genomic_DNA"/>
</dbReference>
<dbReference type="GO" id="GO:0005525">
    <property type="term" value="F:GTP binding"/>
    <property type="evidence" value="ECO:0007669"/>
    <property type="project" value="UniProtKB-KW"/>
</dbReference>
<comment type="similarity">
    <text evidence="1 7">Belongs to the SIMIBI class G3E GTPase family. UreG subfamily.</text>
</comment>
<organism evidence="11 12">
    <name type="scientific">Actinomadura livida</name>
    <dbReference type="NCBI Taxonomy" id="79909"/>
    <lineage>
        <taxon>Bacteria</taxon>
        <taxon>Bacillati</taxon>
        <taxon>Actinomycetota</taxon>
        <taxon>Actinomycetes</taxon>
        <taxon>Streptosporangiales</taxon>
        <taxon>Thermomonosporaceae</taxon>
        <taxon>Actinomadura</taxon>
    </lineage>
</organism>
<evidence type="ECO:0000313" key="12">
    <source>
        <dbReference type="Proteomes" id="UP000549343"/>
    </source>
</evidence>
<feature type="compositionally biased region" description="Basic and acidic residues" evidence="8">
    <location>
        <begin position="1"/>
        <end position="10"/>
    </location>
</feature>
<dbReference type="SUPFAM" id="SSF52540">
    <property type="entry name" value="P-loop containing nucleoside triphosphate hydrolases"/>
    <property type="match status" value="1"/>
</dbReference>
<evidence type="ECO:0000256" key="4">
    <source>
        <dbReference type="ARBA" id="ARBA00023134"/>
    </source>
</evidence>
<evidence type="ECO:0000256" key="6">
    <source>
        <dbReference type="ARBA" id="ARBA00064406"/>
    </source>
</evidence>
<comment type="subcellular location">
    <subcellularLocation>
        <location evidence="7">Cytoplasm</location>
    </subcellularLocation>
</comment>
<evidence type="ECO:0000259" key="9">
    <source>
        <dbReference type="Pfam" id="PF02492"/>
    </source>
</evidence>
<evidence type="ECO:0000256" key="2">
    <source>
        <dbReference type="ARBA" id="ARBA00022741"/>
    </source>
</evidence>
<dbReference type="PANTHER" id="PTHR31715">
    <property type="entry name" value="UREASE ACCESSORY PROTEIN G"/>
    <property type="match status" value="1"/>
</dbReference>
<evidence type="ECO:0000313" key="11">
    <source>
        <dbReference type="EMBL" id="MBB4774899.1"/>
    </source>
</evidence>
<dbReference type="Gene3D" id="3.40.50.300">
    <property type="entry name" value="P-loop containing nucleotide triphosphate hydrolases"/>
    <property type="match status" value="1"/>
</dbReference>
<evidence type="ECO:0000313" key="10">
    <source>
        <dbReference type="EMBL" id="GAA0566721.1"/>
    </source>
</evidence>
<evidence type="ECO:0000256" key="1">
    <source>
        <dbReference type="ARBA" id="ARBA00005732"/>
    </source>
</evidence>
<keyword evidence="2 7" id="KW-0547">Nucleotide-binding</keyword>
<gene>
    <name evidence="7" type="primary">ureG</name>
    <name evidence="10" type="synonym">ureG_2</name>
    <name evidence="11" type="ORF">F4557_003317</name>
    <name evidence="10" type="ORF">GCM10009546_31450</name>
</gene>
<dbReference type="EMBL" id="BAAAHD010000025">
    <property type="protein sequence ID" value="GAA0566721.1"/>
    <property type="molecule type" value="Genomic_DNA"/>
</dbReference>
<dbReference type="InterPro" id="IPR027417">
    <property type="entry name" value="P-loop_NTPase"/>
</dbReference>
<dbReference type="FunFam" id="3.40.50.300:FF:000208">
    <property type="entry name" value="Urease accessory protein UreG"/>
    <property type="match status" value="1"/>
</dbReference>
<reference evidence="10" key="4">
    <citation type="submission" date="2023-12" db="EMBL/GenBank/DDBJ databases">
        <authorList>
            <person name="Sun Q."/>
            <person name="Inoue M."/>
        </authorList>
    </citation>
    <scope>NUCLEOTIDE SEQUENCE</scope>
    <source>
        <strain evidence="10">JCM 10667</strain>
    </source>
</reference>
<dbReference type="AlphaFoldDB" id="A0A7W7IDJ7"/>
<reference evidence="10" key="1">
    <citation type="journal article" date="2014" name="Int. J. Syst. Evol. Microbiol.">
        <title>Complete genome of a new Firmicutes species belonging to the dominant human colonic microbiota ('Ruminococcus bicirculans') reveals two chromosomes and a selective capacity to utilize plant glucans.</title>
        <authorList>
            <consortium name="NISC Comparative Sequencing Program"/>
            <person name="Wegmann U."/>
            <person name="Louis P."/>
            <person name="Goesmann A."/>
            <person name="Henrissat B."/>
            <person name="Duncan S.H."/>
            <person name="Flint H.J."/>
        </authorList>
    </citation>
    <scope>NUCLEOTIDE SEQUENCE</scope>
    <source>
        <strain evidence="10">JCM 10667</strain>
    </source>
</reference>
<keyword evidence="7" id="KW-0963">Cytoplasm</keyword>
<dbReference type="GO" id="GO:0005737">
    <property type="term" value="C:cytoplasm"/>
    <property type="evidence" value="ECO:0007669"/>
    <property type="project" value="UniProtKB-SubCell"/>
</dbReference>
<feature type="domain" description="CobW/HypB/UreG nucleotide-binding" evidence="9">
    <location>
        <begin position="25"/>
        <end position="194"/>
    </location>
</feature>
<dbReference type="PANTHER" id="PTHR31715:SF0">
    <property type="entry name" value="UREASE ACCESSORY PROTEIN G"/>
    <property type="match status" value="1"/>
</dbReference>
<feature type="binding site" evidence="7">
    <location>
        <begin position="28"/>
        <end position="35"/>
    </location>
    <ligand>
        <name>GTP</name>
        <dbReference type="ChEBI" id="CHEBI:37565"/>
    </ligand>
</feature>
<dbReference type="RefSeq" id="WP_184883839.1">
    <property type="nucleotide sequence ID" value="NZ_BAAAHD010000025.1"/>
</dbReference>
<evidence type="ECO:0000256" key="7">
    <source>
        <dbReference type="HAMAP-Rule" id="MF_01389"/>
    </source>
</evidence>
<dbReference type="InterPro" id="IPR004400">
    <property type="entry name" value="UreG"/>
</dbReference>
<dbReference type="Proteomes" id="UP000549343">
    <property type="component" value="Unassembled WGS sequence"/>
</dbReference>
<dbReference type="NCBIfam" id="TIGR00101">
    <property type="entry name" value="ureG"/>
    <property type="match status" value="1"/>
</dbReference>